<evidence type="ECO:0000313" key="3">
    <source>
        <dbReference type="Proteomes" id="UP001596135"/>
    </source>
</evidence>
<sequence>MTAVAPHPSVVALRRRQRAGAINRRVGWVLLPVMVAATAVHYLPLGTSTLAGVLVALVVGLNTTHLGLSVYVFGLVRPRRTLKVFHIYFGYALGVVIWVSQTNLDNEPLHTYLTVLMFAGIAVHLVLATRYAARRRAAQHVASTYLRS</sequence>
<keyword evidence="1" id="KW-0472">Membrane</keyword>
<feature type="transmembrane region" description="Helical" evidence="1">
    <location>
        <begin position="85"/>
        <end position="103"/>
    </location>
</feature>
<accession>A0ABW1LMF7</accession>
<feature type="transmembrane region" description="Helical" evidence="1">
    <location>
        <begin position="109"/>
        <end position="127"/>
    </location>
</feature>
<reference evidence="3" key="1">
    <citation type="journal article" date="2019" name="Int. J. Syst. Evol. Microbiol.">
        <title>The Global Catalogue of Microorganisms (GCM) 10K type strain sequencing project: providing services to taxonomists for standard genome sequencing and annotation.</title>
        <authorList>
            <consortium name="The Broad Institute Genomics Platform"/>
            <consortium name="The Broad Institute Genome Sequencing Center for Infectious Disease"/>
            <person name="Wu L."/>
            <person name="Ma J."/>
        </authorList>
    </citation>
    <scope>NUCLEOTIDE SEQUENCE [LARGE SCALE GENOMIC DNA]</scope>
    <source>
        <strain evidence="3">CCUG 54522</strain>
    </source>
</reference>
<keyword evidence="1" id="KW-1133">Transmembrane helix</keyword>
<organism evidence="2 3">
    <name type="scientific">Nocardioides hankookensis</name>
    <dbReference type="NCBI Taxonomy" id="443157"/>
    <lineage>
        <taxon>Bacteria</taxon>
        <taxon>Bacillati</taxon>
        <taxon>Actinomycetota</taxon>
        <taxon>Actinomycetes</taxon>
        <taxon>Propionibacteriales</taxon>
        <taxon>Nocardioidaceae</taxon>
        <taxon>Nocardioides</taxon>
    </lineage>
</organism>
<proteinExistence type="predicted"/>
<name>A0ABW1LMF7_9ACTN</name>
<comment type="caution">
    <text evidence="2">The sequence shown here is derived from an EMBL/GenBank/DDBJ whole genome shotgun (WGS) entry which is preliminary data.</text>
</comment>
<gene>
    <name evidence="2" type="ORF">ACFPYL_16125</name>
</gene>
<keyword evidence="3" id="KW-1185">Reference proteome</keyword>
<dbReference type="EMBL" id="JBHSRJ010000005">
    <property type="protein sequence ID" value="MFC6044619.1"/>
    <property type="molecule type" value="Genomic_DNA"/>
</dbReference>
<evidence type="ECO:0000313" key="2">
    <source>
        <dbReference type="EMBL" id="MFC6044619.1"/>
    </source>
</evidence>
<protein>
    <submittedName>
        <fullName evidence="2">Uncharacterized protein</fullName>
    </submittedName>
</protein>
<feature type="transmembrane region" description="Helical" evidence="1">
    <location>
        <begin position="26"/>
        <end position="44"/>
    </location>
</feature>
<dbReference type="RefSeq" id="WP_379156305.1">
    <property type="nucleotide sequence ID" value="NZ_JBHSRJ010000005.1"/>
</dbReference>
<feature type="transmembrane region" description="Helical" evidence="1">
    <location>
        <begin position="50"/>
        <end position="73"/>
    </location>
</feature>
<keyword evidence="1" id="KW-0812">Transmembrane</keyword>
<dbReference type="Proteomes" id="UP001596135">
    <property type="component" value="Unassembled WGS sequence"/>
</dbReference>
<evidence type="ECO:0000256" key="1">
    <source>
        <dbReference type="SAM" id="Phobius"/>
    </source>
</evidence>